<accession>E0S4X9</accession>
<organism evidence="3 4">
    <name type="scientific">Butyrivibrio proteoclasticus (strain ATCC 51982 / DSM 14932 / B316)</name>
    <name type="common">Clostridium proteoclasticum</name>
    <dbReference type="NCBI Taxonomy" id="515622"/>
    <lineage>
        <taxon>Bacteria</taxon>
        <taxon>Bacillati</taxon>
        <taxon>Bacillota</taxon>
        <taxon>Clostridia</taxon>
        <taxon>Lachnospirales</taxon>
        <taxon>Lachnospiraceae</taxon>
        <taxon>Butyrivibrio</taxon>
    </lineage>
</organism>
<dbReference type="GO" id="GO:0009307">
    <property type="term" value="P:DNA restriction-modification system"/>
    <property type="evidence" value="ECO:0007669"/>
    <property type="project" value="InterPro"/>
</dbReference>
<dbReference type="Gene3D" id="3.40.1350.10">
    <property type="match status" value="1"/>
</dbReference>
<dbReference type="GO" id="GO:0003677">
    <property type="term" value="F:DNA binding"/>
    <property type="evidence" value="ECO:0007669"/>
    <property type="project" value="InterPro"/>
</dbReference>
<keyword evidence="1" id="KW-0812">Transmembrane</keyword>
<dbReference type="InterPro" id="IPR011335">
    <property type="entry name" value="Restrct_endonuc-II-like"/>
</dbReference>
<dbReference type="SUPFAM" id="SSF52980">
    <property type="entry name" value="Restriction endonuclease-like"/>
    <property type="match status" value="1"/>
</dbReference>
<evidence type="ECO:0000259" key="2">
    <source>
        <dbReference type="Pfam" id="PF04471"/>
    </source>
</evidence>
<keyword evidence="3" id="KW-0255">Endonuclease</keyword>
<evidence type="ECO:0000256" key="1">
    <source>
        <dbReference type="SAM" id="Phobius"/>
    </source>
</evidence>
<keyword evidence="3" id="KW-0614">Plasmid</keyword>
<dbReference type="InterPro" id="IPR007560">
    <property type="entry name" value="Restrct_endonuc_IV_Mrr"/>
</dbReference>
<keyword evidence="1" id="KW-0472">Membrane</keyword>
<dbReference type="AlphaFoldDB" id="E0S4X9"/>
<dbReference type="PANTHER" id="PTHR30015">
    <property type="entry name" value="MRR RESTRICTION SYSTEM PROTEIN"/>
    <property type="match status" value="1"/>
</dbReference>
<dbReference type="Pfam" id="PF04471">
    <property type="entry name" value="Mrr_cat"/>
    <property type="match status" value="1"/>
</dbReference>
<evidence type="ECO:0000313" key="4">
    <source>
        <dbReference type="Proteomes" id="UP000001299"/>
    </source>
</evidence>
<evidence type="ECO:0000313" key="3">
    <source>
        <dbReference type="EMBL" id="ADL36461.1"/>
    </source>
</evidence>
<geneLocation type="plasmid" evidence="3 4">
    <name>pCY186</name>
</geneLocation>
<proteinExistence type="predicted"/>
<dbReference type="HOGENOM" id="CLU_978890_0_0_9"/>
<keyword evidence="1" id="KW-1133">Transmembrane helix</keyword>
<keyword evidence="3" id="KW-0540">Nuclease</keyword>
<keyword evidence="3" id="KW-0378">Hydrolase</keyword>
<keyword evidence="4" id="KW-1185">Reference proteome</keyword>
<dbReference type="InterPro" id="IPR052906">
    <property type="entry name" value="Type_IV_Methyl-Rstrct_Enzyme"/>
</dbReference>
<dbReference type="EMBL" id="CP001813">
    <property type="protein sequence ID" value="ADL36461.1"/>
    <property type="molecule type" value="Genomic_DNA"/>
</dbReference>
<gene>
    <name evidence="3" type="ordered locus">bpr_IV096</name>
</gene>
<feature type="transmembrane region" description="Helical" evidence="1">
    <location>
        <begin position="88"/>
        <end position="108"/>
    </location>
</feature>
<feature type="domain" description="Restriction endonuclease type IV Mrr" evidence="2">
    <location>
        <begin position="173"/>
        <end position="281"/>
    </location>
</feature>
<reference evidence="3 4" key="1">
    <citation type="journal article" date="2010" name="PLoS ONE">
        <title>The glycobiome of the rumen bacterium Butyrivibrio proteoclasticus B316(T) highlights adaptation to a polysaccharide-rich environment.</title>
        <authorList>
            <person name="Kelly W.J."/>
            <person name="Leahy S.C."/>
            <person name="Altermann E."/>
            <person name="Yeoman C.J."/>
            <person name="Dunne J.C."/>
            <person name="Kong Z."/>
            <person name="Pacheco D.M."/>
            <person name="Li D."/>
            <person name="Noel S.J."/>
            <person name="Moon C.D."/>
            <person name="Cookson A.L."/>
            <person name="Attwood G.T."/>
        </authorList>
    </citation>
    <scope>NUCLEOTIDE SEQUENCE [LARGE SCALE GENOMIC DNA]</scope>
    <source>
        <strain evidence="4">ATCC 51982 / DSM 14932 / B316</strain>
        <plasmid evidence="4">Plasmid pCY186</plasmid>
    </source>
</reference>
<feature type="transmembrane region" description="Helical" evidence="1">
    <location>
        <begin position="114"/>
        <end position="135"/>
    </location>
</feature>
<dbReference type="eggNOG" id="COG1787">
    <property type="taxonomic scope" value="Bacteria"/>
</dbReference>
<name>E0S4X9_BUTPB</name>
<protein>
    <submittedName>
        <fullName evidence="3">Restriction endonuclease family protein</fullName>
    </submittedName>
</protein>
<dbReference type="KEGG" id="bpb:bpr_IV096"/>
<dbReference type="RefSeq" id="WP_013283109.1">
    <property type="nucleotide sequence ID" value="NC_014390.1"/>
</dbReference>
<dbReference type="GO" id="GO:0015666">
    <property type="term" value="F:restriction endodeoxyribonuclease activity"/>
    <property type="evidence" value="ECO:0007669"/>
    <property type="project" value="TreeGrafter"/>
</dbReference>
<sequence>MAYSNEQKQAFRQARQLFRHIQNIQRNIDKPSGQIAWAELHFNGNVPKVKNRPHFSDFDLPDNVEELMEAEKKEKMEKLQHNNNIKKMVIVVFVSAFPIFLFVSLYQSEGIETAWMSIFGIPLSYFAFCFLYALVRKDPDKVITQYDENYKKYEDALLAYEYWQNINSVAFWDSLDGHAFERKVADLYRKYGYDAAVSKEGGDGGIDIVLTKGEERIAVQCKAHKKAVAPAVARDLYGTMTSGGFKKGMIVSKNGFTKGVYEFIKDKDITLVDMDGLIKMVNSL</sequence>
<dbReference type="PANTHER" id="PTHR30015:SF7">
    <property type="entry name" value="TYPE IV METHYL-DIRECTED RESTRICTION ENZYME ECOKMRR"/>
    <property type="match status" value="1"/>
</dbReference>
<dbReference type="Proteomes" id="UP000001299">
    <property type="component" value="Plasmid pCY186"/>
</dbReference>
<dbReference type="InterPro" id="IPR011856">
    <property type="entry name" value="tRNA_endonuc-like_dom_sf"/>
</dbReference>